<sequence>MRKDPGKKEKIISQDMIKHFLLSVMKKLRHFIRNLMEKKPAADSLIDAHNGISEEFQREASCEQLRNHGDIQRKDGRMCPVFRTAYMLPATETRWDFA</sequence>
<accession>A0A150LZ61</accession>
<gene>
    <name evidence="1" type="ORF">B4135_2525</name>
</gene>
<dbReference type="Proteomes" id="UP000075683">
    <property type="component" value="Unassembled WGS sequence"/>
</dbReference>
<protein>
    <submittedName>
        <fullName evidence="1">Uncharacterized protein</fullName>
    </submittedName>
</protein>
<proteinExistence type="predicted"/>
<evidence type="ECO:0000313" key="2">
    <source>
        <dbReference type="Proteomes" id="UP000075683"/>
    </source>
</evidence>
<name>A0A150LZ61_9BACI</name>
<dbReference type="EMBL" id="LQYT01000056">
    <property type="protein sequence ID" value="KYD17503.1"/>
    <property type="molecule type" value="Genomic_DNA"/>
</dbReference>
<reference evidence="1 2" key="1">
    <citation type="submission" date="2016-01" db="EMBL/GenBank/DDBJ databases">
        <title>Draft Genome Sequences of Seven Thermophilic Sporeformers Isolated from Foods.</title>
        <authorList>
            <person name="Berendsen E.M."/>
            <person name="Wells-Bennik M.H."/>
            <person name="Krawcyk A.O."/>
            <person name="De Jong A."/>
            <person name="Holsappel S."/>
            <person name="Eijlander R.T."/>
            <person name="Kuipers O.P."/>
        </authorList>
    </citation>
    <scope>NUCLEOTIDE SEQUENCE [LARGE SCALE GENOMIC DNA]</scope>
    <source>
        <strain evidence="1 2">B4135</strain>
    </source>
</reference>
<evidence type="ECO:0000313" key="1">
    <source>
        <dbReference type="EMBL" id="KYD17503.1"/>
    </source>
</evidence>
<dbReference type="AlphaFoldDB" id="A0A150LZ61"/>
<comment type="caution">
    <text evidence="1">The sequence shown here is derived from an EMBL/GenBank/DDBJ whole genome shotgun (WGS) entry which is preliminary data.</text>
</comment>
<organism evidence="1 2">
    <name type="scientific">Caldibacillus debilis</name>
    <dbReference type="NCBI Taxonomy" id="301148"/>
    <lineage>
        <taxon>Bacteria</taxon>
        <taxon>Bacillati</taxon>
        <taxon>Bacillota</taxon>
        <taxon>Bacilli</taxon>
        <taxon>Bacillales</taxon>
        <taxon>Bacillaceae</taxon>
        <taxon>Caldibacillus</taxon>
    </lineage>
</organism>